<proteinExistence type="predicted"/>
<protein>
    <submittedName>
        <fullName evidence="1">Uncharacterized protein</fullName>
    </submittedName>
</protein>
<reference evidence="1 2" key="2">
    <citation type="journal article" date="2022" name="Mar. Drugs">
        <title>Bioassay-Guided Fractionation Leads to the Detection of Cholic Acid Generated by the Rare Thalassomonas sp.</title>
        <authorList>
            <person name="Pheiffer F."/>
            <person name="Schneider Y.K."/>
            <person name="Hansen E.H."/>
            <person name="Andersen J.H."/>
            <person name="Isaksson J."/>
            <person name="Busche T."/>
            <person name="R C."/>
            <person name="Kalinowski J."/>
            <person name="Zyl L.V."/>
            <person name="Trindade M."/>
        </authorList>
    </citation>
    <scope>NUCLEOTIDE SEQUENCE [LARGE SCALE GENOMIC DNA]</scope>
    <source>
        <strain evidence="1 2">A5K-106</strain>
    </source>
</reference>
<dbReference type="AlphaFoldDB" id="A0AAF0C427"/>
<evidence type="ECO:0000313" key="1">
    <source>
        <dbReference type="EMBL" id="WDE00178.1"/>
    </source>
</evidence>
<dbReference type="Proteomes" id="UP000032568">
    <property type="component" value="Chromosome"/>
</dbReference>
<keyword evidence="2" id="KW-1185">Reference proteome</keyword>
<dbReference type="EMBL" id="CP059735">
    <property type="protein sequence ID" value="WDE00178.1"/>
    <property type="molecule type" value="Genomic_DNA"/>
</dbReference>
<accession>A0AAF0C427</accession>
<dbReference type="KEGG" id="tact:SG35_005870"/>
<organism evidence="1 2">
    <name type="scientific">Thalassomonas actiniarum</name>
    <dbReference type="NCBI Taxonomy" id="485447"/>
    <lineage>
        <taxon>Bacteria</taxon>
        <taxon>Pseudomonadati</taxon>
        <taxon>Pseudomonadota</taxon>
        <taxon>Gammaproteobacteria</taxon>
        <taxon>Alteromonadales</taxon>
        <taxon>Colwelliaceae</taxon>
        <taxon>Thalassomonas</taxon>
    </lineage>
</organism>
<gene>
    <name evidence="1" type="ORF">SG35_005870</name>
</gene>
<dbReference type="RefSeq" id="WP_160298265.1">
    <property type="nucleotide sequence ID" value="NZ_CP059735.1"/>
</dbReference>
<reference evidence="1 2" key="1">
    <citation type="journal article" date="2015" name="Genome Announc.">
        <title>Draft Genome Sequences of Marine Isolates of Thalassomonas viridans and Thalassomonas actiniarum.</title>
        <authorList>
            <person name="Olonade I."/>
            <person name="van Zyl L.J."/>
            <person name="Trindade M."/>
        </authorList>
    </citation>
    <scope>NUCLEOTIDE SEQUENCE [LARGE SCALE GENOMIC DNA]</scope>
    <source>
        <strain evidence="1 2">A5K-106</strain>
    </source>
</reference>
<evidence type="ECO:0000313" key="2">
    <source>
        <dbReference type="Proteomes" id="UP000032568"/>
    </source>
</evidence>
<name>A0AAF0C427_9GAMM</name>
<sequence length="56" mass="6663">MVSDEIRRIKLLSERIYQHNASIEEMREFNHLLEQYHESSADDWIAEFTRADPGKG</sequence>